<evidence type="ECO:0000313" key="3">
    <source>
        <dbReference type="Proteomes" id="UP000095349"/>
    </source>
</evidence>
<gene>
    <name evidence="2" type="ORF">A4G23_00234</name>
</gene>
<reference evidence="2 3" key="1">
    <citation type="submission" date="2016-09" db="EMBL/GenBank/DDBJ databases">
        <title>Streptomyces rubrolavendulae MJM4426 Genome sequencing and assembly.</title>
        <authorList>
            <person name="Kim J.-G."/>
        </authorList>
    </citation>
    <scope>NUCLEOTIDE SEQUENCE [LARGE SCALE GENOMIC DNA]</scope>
    <source>
        <strain evidence="2 3">MJM4426</strain>
    </source>
</reference>
<proteinExistence type="predicted"/>
<accession>A0A1D8FW61</accession>
<dbReference type="KEGG" id="srn:A4G23_00234"/>
<dbReference type="EMBL" id="CP017316">
    <property type="protein sequence ID" value="AOT57447.1"/>
    <property type="molecule type" value="Genomic_DNA"/>
</dbReference>
<dbReference type="Proteomes" id="UP000095349">
    <property type="component" value="Chromosome"/>
</dbReference>
<name>A0A1D8FW61_9ACTN</name>
<feature type="region of interest" description="Disordered" evidence="1">
    <location>
        <begin position="1"/>
        <end position="24"/>
    </location>
</feature>
<protein>
    <submittedName>
        <fullName evidence="2">Uncharacterized protein</fullName>
    </submittedName>
</protein>
<sequence length="49" mass="5026">MTDTTTTAEATLPEQAAPPEEKTWPEALGANRIADMLAELTAPAAAAVS</sequence>
<organism evidence="2 3">
    <name type="scientific">Streptomyces rubrolavendulae</name>
    <dbReference type="NCBI Taxonomy" id="285473"/>
    <lineage>
        <taxon>Bacteria</taxon>
        <taxon>Bacillati</taxon>
        <taxon>Actinomycetota</taxon>
        <taxon>Actinomycetes</taxon>
        <taxon>Kitasatosporales</taxon>
        <taxon>Streptomycetaceae</taxon>
        <taxon>Streptomyces</taxon>
    </lineage>
</organism>
<evidence type="ECO:0000256" key="1">
    <source>
        <dbReference type="SAM" id="MobiDB-lite"/>
    </source>
</evidence>
<evidence type="ECO:0000313" key="2">
    <source>
        <dbReference type="EMBL" id="AOT57447.1"/>
    </source>
</evidence>
<dbReference type="PATRIC" id="fig|285473.5.peg.256"/>
<keyword evidence="3" id="KW-1185">Reference proteome</keyword>
<feature type="compositionally biased region" description="Low complexity" evidence="1">
    <location>
        <begin position="1"/>
        <end position="18"/>
    </location>
</feature>
<dbReference type="AlphaFoldDB" id="A0A1D8FW61"/>
<dbReference type="RefSeq" id="WP_158100736.1">
    <property type="nucleotide sequence ID" value="NZ_CP017316.1"/>
</dbReference>
<dbReference type="GeneID" id="91407022"/>